<evidence type="ECO:0000256" key="4">
    <source>
        <dbReference type="ARBA" id="ARBA00021589"/>
    </source>
</evidence>
<evidence type="ECO:0000256" key="1">
    <source>
        <dbReference type="ARBA" id="ARBA00001966"/>
    </source>
</evidence>
<keyword evidence="6" id="KW-0548">Nucleotidyltransferase</keyword>
<sequence>MLDKQKPQLGSKMKDHGKSFDKKEKDSKARDFVTPLGKADQNVCGNSSSEGNPMKIHNTENKNDSEEVSVPDKKDFLSVADKNKNKTSTKKTHRQESLKEPLAQKKNKNPSENSCRNPSVNSCSKAKVFTTSKEKHHSCMQEPSRDKIDLDKSGVTSVHPAKIESHDTLPLTQKNEMPLEPCKGPLGELSSLAAKSDCTSTHDPKVTDYENVSIENLRKSSDKINPPEKLSSVQGCFEKRGDVTGGANLPPKFDSSQNGDGKILLVTTENSSVSKGKKRISRWDVKDKNSSITAVTKKSRWDQSDSNASGQEAAKQEAASEKRKRLKQMVANLFEDCENENPSCRQQMRGSSLRKQLTELFGHSSLAEKNEVSEEYKPQPSTSKDKVGSKTMFKESLESLFEPSSTFGVKETNMRSNWKEDTENEYQPTTIVKSCTKAEYNPSSISKERLEVEYKPTSSTKVRVKPDDKGRPHVLNDDTKGKYKSSMKPNSKTTSDTLDKKSLKYSKTKCDSMRKKCLGLGDVSSIKDAKTVCSATDDEYCPLPFGLGKPCPEYIPSDISDIKSNKPLDDLESHEEYVPLPAKAISYGISYNASGEEKPSKISVPEANTLVPISYGAGSTGLGFYREQGNSESTQSKEGESSVKDKGRSSKKRQEPYKNLGNNKPKLKTSFSSTNASDSVVLVYCPPPPSCDDIINSLADYNIPDVINPGAFCSNRLDIPAKPMEVGGQVLKLKSKEVSDFESFEGPHQNNGLYNWRLLLSSMNSDCAGPSTQELSVNKKDKNTSKSIMTPVKVPPSPSEVMKWAEARKILKSMKKKDEDGDDGGSSSKSDKKVDSNKKSSTSLPPGSNGVGNGSMQKNSSGQNNQQSRDGNVSLTQSLSSSALSQQRHHTSTPQPQKFSKLTPLHLTPIGGDSSGNEKTPSPAFLSKRKPKRRVSWEDGSPSVKPSLLKKRRISYEGLPVLHEETPEVSEPKKSLVRRVSFSGITQPAGGFKVTEVQDHSKAEELKPMPESPESAKECTSEKGEDLDSTLVTQVADPDIESSPETIISSSRSLDLTLSLSTKAASQPSSQMSDSSLRRQLMDTQFRQQFLSFSQVPSGSSQGLDGPTLNNTYGFKFSNHNLREAKALHEIPSYRKVAMKVHAGEDYLGKGNREVQNDLDLCVQMENRQLQNLDRHFTFSSIFMHEYLTTMCIECHVTTRPSLLPDPLYDPISAVIFTIIQDVPDDHPSPQKLKGAIVVSSSSGDLISHSGICGLYVLHVDDEKALLNEVVTIVTTWDPDMLVGYEVQMSSWGYLLERGSALNLEIIARLSRVPEGTGSHYEEEYDEYGAAHTSQIHITGRIVLNVWRIMRAEVALRSYTLDNVAYNVLHTRIPSFSHDSLRDWWIHDATRWRTLEHYSTRCDLTIDLLHRLDLIHRTAELARLFGIQFYDVLARGSQYRVESMMLRLSRAANMVAVSPSIQQRGAMKSPEWFALTLEPKSRFYSDPVVVLDFQSLYPSMMIAYNYCYSTCLGRIDMINGSAPMEFGATHLRVLPEDLLKFADEINISPCGVAFVPHKIRRGVLPQMLEEILNTRIMVKRMMKEYKDDSSLQRVLHSRQLGLKLIANVTYGYTSANFSGRMPCSEIGDSVVSKGRETLERCIQHVNKHPTWKAEVVYGDTDSLFVHLPGRSKDQAFKIGNEIADEVTQMYPKPVKLKFEKVYLPCILQTKKRYVGYMYESTTQETPEFDAKGIETVRRDGCPAMAKVLEKSLRILFETKDISKVKDYIQRQFVKLLQGQVSLQDLIFAKEYRGASGYKPGACVPALELARKWTRKDPRKEPRVGERVPYVIVYGAPGLPLIQLVRSPDAVLANPALRVNATYYITRAIMPPLERCFSLLGVDIAAWYNDLPRSSSTNASLVREIANNQKGSSNWEKPSTSHGMSIVRYFTPSACIVCGAATVLTGAGGGVALCSDCKTTPQDTVLALNEKIRHYDRALDNIQKVCQACLGCRLEKVECISIDCPIIYQRNQANIDQLLTGQLQELIQRFTSVI</sequence>
<feature type="domain" description="C4-type zinc-finger of DNA polymerase delta" evidence="18">
    <location>
        <begin position="1934"/>
        <end position="2009"/>
    </location>
</feature>
<dbReference type="Gene3D" id="3.90.1600.10">
    <property type="entry name" value="Palm domain of DNA polymerase"/>
    <property type="match status" value="1"/>
</dbReference>
<keyword evidence="10" id="KW-0239">DNA-directed DNA polymerase</keyword>
<dbReference type="CDD" id="cd05534">
    <property type="entry name" value="POLBc_zeta"/>
    <property type="match status" value="1"/>
</dbReference>
<dbReference type="GO" id="GO:0000166">
    <property type="term" value="F:nucleotide binding"/>
    <property type="evidence" value="ECO:0007669"/>
    <property type="project" value="InterPro"/>
</dbReference>
<feature type="compositionally biased region" description="Basic and acidic residues" evidence="15">
    <location>
        <begin position="137"/>
        <end position="152"/>
    </location>
</feature>
<dbReference type="InterPro" id="IPR017964">
    <property type="entry name" value="DNA-dir_DNA_pol_B_CS"/>
</dbReference>
<dbReference type="Pfam" id="PF00136">
    <property type="entry name" value="DNA_pol_B"/>
    <property type="match status" value="1"/>
</dbReference>
<feature type="compositionally biased region" description="Basic and acidic residues" evidence="15">
    <location>
        <begin position="829"/>
        <end position="838"/>
    </location>
</feature>
<dbReference type="InterPro" id="IPR023211">
    <property type="entry name" value="DNA_pol_palm_dom_sf"/>
</dbReference>
<protein>
    <recommendedName>
        <fullName evidence="4">DNA polymerase zeta catalytic subunit</fullName>
        <ecNumber evidence="3">2.7.7.7</ecNumber>
    </recommendedName>
</protein>
<dbReference type="Pfam" id="PF03104">
    <property type="entry name" value="DNA_pol_B_exo1"/>
    <property type="match status" value="1"/>
</dbReference>
<keyword evidence="13" id="KW-0234">DNA repair</keyword>
<dbReference type="FunFam" id="3.30.420.10:FF:000024">
    <property type="entry name" value="DNA polymerase zeta catalytic subunit"/>
    <property type="match status" value="1"/>
</dbReference>
<feature type="domain" description="DNA-directed DNA polymerase family B multifunctional" evidence="16">
    <location>
        <begin position="1428"/>
        <end position="1877"/>
    </location>
</feature>
<feature type="region of interest" description="Disordered" evidence="15">
    <location>
        <begin position="241"/>
        <end position="261"/>
    </location>
</feature>
<dbReference type="EMBL" id="MH817848">
    <property type="protein sequence ID" value="QCB64203.2"/>
    <property type="molecule type" value="mRNA"/>
</dbReference>
<gene>
    <name evidence="19" type="primary">Rev3</name>
</gene>
<evidence type="ECO:0000256" key="2">
    <source>
        <dbReference type="ARBA" id="ARBA00005755"/>
    </source>
</evidence>
<feature type="region of interest" description="Disordered" evidence="15">
    <location>
        <begin position="624"/>
        <end position="672"/>
    </location>
</feature>
<feature type="compositionally biased region" description="Polar residues" evidence="15">
    <location>
        <begin position="487"/>
        <end position="496"/>
    </location>
</feature>
<evidence type="ECO:0000256" key="8">
    <source>
        <dbReference type="ARBA" id="ARBA00022763"/>
    </source>
</evidence>
<dbReference type="InterPro" id="IPR030559">
    <property type="entry name" value="PolZ_Rev3"/>
</dbReference>
<evidence type="ECO:0000259" key="17">
    <source>
        <dbReference type="Pfam" id="PF03104"/>
    </source>
</evidence>
<dbReference type="SUPFAM" id="SSF53098">
    <property type="entry name" value="Ribonuclease H-like"/>
    <property type="match status" value="1"/>
</dbReference>
<evidence type="ECO:0000256" key="13">
    <source>
        <dbReference type="ARBA" id="ARBA00023204"/>
    </source>
</evidence>
<feature type="compositionally biased region" description="Basic and acidic residues" evidence="15">
    <location>
        <begin position="635"/>
        <end position="656"/>
    </location>
</feature>
<dbReference type="FunFam" id="1.10.287.690:FF:000002">
    <property type="entry name" value="DNA polymerase zeta"/>
    <property type="match status" value="1"/>
</dbReference>
<dbReference type="InterPro" id="IPR006133">
    <property type="entry name" value="DNA-dir_DNA_pol_B_exonuc"/>
</dbReference>
<feature type="compositionally biased region" description="Basic and acidic residues" evidence="15">
    <location>
        <begin position="998"/>
        <end position="1026"/>
    </location>
</feature>
<feature type="compositionally biased region" description="Basic and acidic residues" evidence="15">
    <location>
        <begin position="94"/>
        <end position="103"/>
    </location>
</feature>
<dbReference type="GO" id="GO:0051536">
    <property type="term" value="F:iron-sulfur cluster binding"/>
    <property type="evidence" value="ECO:0007669"/>
    <property type="project" value="UniProtKB-KW"/>
</dbReference>
<dbReference type="Pfam" id="PF14260">
    <property type="entry name" value="zf-C4pol"/>
    <property type="match status" value="1"/>
</dbReference>
<feature type="compositionally biased region" description="Basic and acidic residues" evidence="15">
    <location>
        <begin position="57"/>
        <end position="84"/>
    </location>
</feature>
<feature type="region of interest" description="Disordered" evidence="15">
    <location>
        <begin position="998"/>
        <end position="1028"/>
    </location>
</feature>
<feature type="region of interest" description="Disordered" evidence="15">
    <location>
        <begin position="1"/>
        <end position="186"/>
    </location>
</feature>
<dbReference type="GO" id="GO:0003887">
    <property type="term" value="F:DNA-directed DNA polymerase activity"/>
    <property type="evidence" value="ECO:0007669"/>
    <property type="project" value="UniProtKB-KW"/>
</dbReference>
<keyword evidence="9" id="KW-0862">Zinc</keyword>
<feature type="region of interest" description="Disordered" evidence="15">
    <location>
        <begin position="362"/>
        <end position="390"/>
    </location>
</feature>
<feature type="region of interest" description="Disordered" evidence="15">
    <location>
        <begin position="768"/>
        <end position="801"/>
    </location>
</feature>
<feature type="region of interest" description="Disordered" evidence="15">
    <location>
        <begin position="446"/>
        <end position="499"/>
    </location>
</feature>
<reference evidence="19" key="1">
    <citation type="submission" date="2018-08" db="EMBL/GenBank/DDBJ databases">
        <title>Identification of potentially novel functions of DNA polymerase zeta catalytic subunit in oriental river prawn, Macrobrachium nipoponense: Cloning, qPCR, in situ hybridization and RNAi analysis.</title>
        <authorList>
            <person name="Jin S."/>
            <person name="Fu H."/>
        </authorList>
    </citation>
    <scope>NUCLEOTIDE SEQUENCE</scope>
</reference>
<dbReference type="GO" id="GO:0042276">
    <property type="term" value="P:error-prone translesion synthesis"/>
    <property type="evidence" value="ECO:0007669"/>
    <property type="project" value="TreeGrafter"/>
</dbReference>
<evidence type="ECO:0000259" key="16">
    <source>
        <dbReference type="Pfam" id="PF00136"/>
    </source>
</evidence>
<dbReference type="PANTHER" id="PTHR45812">
    <property type="entry name" value="DNA POLYMERASE ZETA CATALYTIC SUBUNIT"/>
    <property type="match status" value="1"/>
</dbReference>
<feature type="region of interest" description="Disordered" evidence="15">
    <location>
        <begin position="285"/>
        <end position="324"/>
    </location>
</feature>
<evidence type="ECO:0000256" key="10">
    <source>
        <dbReference type="ARBA" id="ARBA00022932"/>
    </source>
</evidence>
<dbReference type="InterPro" id="IPR006172">
    <property type="entry name" value="DNA-dir_DNA_pol_B"/>
</dbReference>
<evidence type="ECO:0000256" key="3">
    <source>
        <dbReference type="ARBA" id="ARBA00012417"/>
    </source>
</evidence>
<dbReference type="GO" id="GO:0046872">
    <property type="term" value="F:metal ion binding"/>
    <property type="evidence" value="ECO:0007669"/>
    <property type="project" value="UniProtKB-KW"/>
</dbReference>
<proteinExistence type="evidence at transcript level"/>
<dbReference type="Gene3D" id="1.10.287.690">
    <property type="entry name" value="Helix hairpin bin"/>
    <property type="match status" value="1"/>
</dbReference>
<comment type="cofactor">
    <cofactor evidence="1">
        <name>[4Fe-4S] cluster</name>
        <dbReference type="ChEBI" id="CHEBI:49883"/>
    </cofactor>
</comment>
<organism evidence="19">
    <name type="scientific">Macrobrachium nipponense</name>
    <name type="common">Oriental river shrimp</name>
    <name type="synonym">Palaemon nipponensis</name>
    <dbReference type="NCBI Taxonomy" id="159736"/>
    <lineage>
        <taxon>Eukaryota</taxon>
        <taxon>Metazoa</taxon>
        <taxon>Ecdysozoa</taxon>
        <taxon>Arthropoda</taxon>
        <taxon>Crustacea</taxon>
        <taxon>Multicrustacea</taxon>
        <taxon>Malacostraca</taxon>
        <taxon>Eumalacostraca</taxon>
        <taxon>Eucarida</taxon>
        <taxon>Decapoda</taxon>
        <taxon>Pleocyemata</taxon>
        <taxon>Caridea</taxon>
        <taxon>Palaemonoidea</taxon>
        <taxon>Palaemonidae</taxon>
        <taxon>Macrobrachium</taxon>
    </lineage>
</organism>
<dbReference type="EC" id="2.7.7.7" evidence="3"/>
<evidence type="ECO:0000259" key="18">
    <source>
        <dbReference type="Pfam" id="PF14260"/>
    </source>
</evidence>
<feature type="compositionally biased region" description="Basic and acidic residues" evidence="15">
    <location>
        <begin position="366"/>
        <end position="390"/>
    </location>
</feature>
<feature type="compositionally biased region" description="Basic and acidic residues" evidence="15">
    <location>
        <begin position="1"/>
        <end position="31"/>
    </location>
</feature>
<dbReference type="Gene3D" id="1.10.132.60">
    <property type="entry name" value="DNA polymerase family B, C-terminal domain"/>
    <property type="match status" value="1"/>
</dbReference>
<dbReference type="InterPro" id="IPR042087">
    <property type="entry name" value="DNA_pol_B_thumb"/>
</dbReference>
<feature type="domain" description="DNA-directed DNA polymerase family B exonuclease" evidence="17">
    <location>
        <begin position="1186"/>
        <end position="1364"/>
    </location>
</feature>
<dbReference type="InterPro" id="IPR006134">
    <property type="entry name" value="DNA-dir_DNA_pol_B_multi_dom"/>
</dbReference>
<accession>A0A4D6FUH2</accession>
<keyword evidence="5" id="KW-0808">Transferase</keyword>
<dbReference type="InterPro" id="IPR036397">
    <property type="entry name" value="RNaseH_sf"/>
</dbReference>
<evidence type="ECO:0000256" key="14">
    <source>
        <dbReference type="ARBA" id="ARBA00049244"/>
    </source>
</evidence>
<evidence type="ECO:0000256" key="6">
    <source>
        <dbReference type="ARBA" id="ARBA00022695"/>
    </source>
</evidence>
<dbReference type="SMART" id="SM00486">
    <property type="entry name" value="POLBc"/>
    <property type="match status" value="1"/>
</dbReference>
<feature type="region of interest" description="Disordered" evidence="15">
    <location>
        <begin position="813"/>
        <end position="945"/>
    </location>
</feature>
<feature type="compositionally biased region" description="Basic and acidic residues" evidence="15">
    <location>
        <begin position="464"/>
        <end position="481"/>
    </location>
</feature>
<dbReference type="FunFam" id="1.10.132.60:FF:000005">
    <property type="entry name" value="Putative DNA polymerase zeta catalytic subunit"/>
    <property type="match status" value="1"/>
</dbReference>
<dbReference type="Gene3D" id="3.30.420.10">
    <property type="entry name" value="Ribonuclease H-like superfamily/Ribonuclease H"/>
    <property type="match status" value="1"/>
</dbReference>
<feature type="compositionally biased region" description="Low complexity" evidence="15">
    <location>
        <begin position="854"/>
        <end position="886"/>
    </location>
</feature>
<evidence type="ECO:0000256" key="5">
    <source>
        <dbReference type="ARBA" id="ARBA00022679"/>
    </source>
</evidence>
<evidence type="ECO:0000256" key="15">
    <source>
        <dbReference type="SAM" id="MobiDB-lite"/>
    </source>
</evidence>
<keyword evidence="8" id="KW-0227">DNA damage</keyword>
<evidence type="ECO:0000256" key="9">
    <source>
        <dbReference type="ARBA" id="ARBA00022833"/>
    </source>
</evidence>
<dbReference type="InterPro" id="IPR025687">
    <property type="entry name" value="Znf-C4pol"/>
</dbReference>
<dbReference type="GO" id="GO:0000724">
    <property type="term" value="P:double-strand break repair via homologous recombination"/>
    <property type="evidence" value="ECO:0007669"/>
    <property type="project" value="TreeGrafter"/>
</dbReference>
<keyword evidence="12" id="KW-0411">Iron-sulfur</keyword>
<dbReference type="SUPFAM" id="SSF56672">
    <property type="entry name" value="DNA/RNA polymerases"/>
    <property type="match status" value="1"/>
</dbReference>
<dbReference type="InterPro" id="IPR012337">
    <property type="entry name" value="RNaseH-like_sf"/>
</dbReference>
<dbReference type="CDD" id="cd05778">
    <property type="entry name" value="DNA_polB_zeta_exo"/>
    <property type="match status" value="1"/>
</dbReference>
<dbReference type="PRINTS" id="PR00106">
    <property type="entry name" value="DNAPOLB"/>
</dbReference>
<dbReference type="GO" id="GO:0003677">
    <property type="term" value="F:DNA binding"/>
    <property type="evidence" value="ECO:0007669"/>
    <property type="project" value="InterPro"/>
</dbReference>
<evidence type="ECO:0000256" key="11">
    <source>
        <dbReference type="ARBA" id="ARBA00023004"/>
    </source>
</evidence>
<dbReference type="PROSITE" id="PS00116">
    <property type="entry name" value="DNA_POLYMERASE_B"/>
    <property type="match status" value="1"/>
</dbReference>
<evidence type="ECO:0000256" key="12">
    <source>
        <dbReference type="ARBA" id="ARBA00023014"/>
    </source>
</evidence>
<dbReference type="PANTHER" id="PTHR45812:SF1">
    <property type="entry name" value="DNA POLYMERASE ZETA CATALYTIC SUBUNIT"/>
    <property type="match status" value="1"/>
</dbReference>
<feature type="region of interest" description="Disordered" evidence="15">
    <location>
        <begin position="411"/>
        <end position="430"/>
    </location>
</feature>
<dbReference type="GO" id="GO:0005634">
    <property type="term" value="C:nucleus"/>
    <property type="evidence" value="ECO:0007669"/>
    <property type="project" value="TreeGrafter"/>
</dbReference>
<comment type="catalytic activity">
    <reaction evidence="14">
        <text>DNA(n) + a 2'-deoxyribonucleoside 5'-triphosphate = DNA(n+1) + diphosphate</text>
        <dbReference type="Rhea" id="RHEA:22508"/>
        <dbReference type="Rhea" id="RHEA-COMP:17339"/>
        <dbReference type="Rhea" id="RHEA-COMP:17340"/>
        <dbReference type="ChEBI" id="CHEBI:33019"/>
        <dbReference type="ChEBI" id="CHEBI:61560"/>
        <dbReference type="ChEBI" id="CHEBI:173112"/>
        <dbReference type="EC" id="2.7.7.7"/>
    </reaction>
</comment>
<name>A0A4D6FUH2_MACNP</name>
<evidence type="ECO:0000256" key="7">
    <source>
        <dbReference type="ARBA" id="ARBA00022723"/>
    </source>
</evidence>
<dbReference type="InterPro" id="IPR043502">
    <property type="entry name" value="DNA/RNA_pol_sf"/>
</dbReference>
<evidence type="ECO:0000313" key="19">
    <source>
        <dbReference type="EMBL" id="QCB64203.2"/>
    </source>
</evidence>
<dbReference type="GO" id="GO:0016035">
    <property type="term" value="C:zeta DNA polymerase complex"/>
    <property type="evidence" value="ECO:0007669"/>
    <property type="project" value="InterPro"/>
</dbReference>
<feature type="compositionally biased region" description="Polar residues" evidence="15">
    <location>
        <begin position="110"/>
        <end position="124"/>
    </location>
</feature>
<keyword evidence="7" id="KW-0479">Metal-binding</keyword>
<keyword evidence="11" id="KW-0408">Iron</keyword>
<comment type="similarity">
    <text evidence="2">Belongs to the DNA polymerase type-B family.</text>
</comment>